<dbReference type="InterPro" id="IPR001507">
    <property type="entry name" value="ZP_dom"/>
</dbReference>
<evidence type="ECO:0000256" key="4">
    <source>
        <dbReference type="ARBA" id="ARBA00022692"/>
    </source>
</evidence>
<dbReference type="OMA" id="EYEQNAR"/>
<accession>A0A0N4Y2T5</accession>
<dbReference type="Proteomes" id="UP000271162">
    <property type="component" value="Unassembled WGS sequence"/>
</dbReference>
<evidence type="ECO:0000256" key="8">
    <source>
        <dbReference type="SAM" id="MobiDB-lite"/>
    </source>
</evidence>
<evidence type="ECO:0000313" key="11">
    <source>
        <dbReference type="EMBL" id="VDL73644.1"/>
    </source>
</evidence>
<feature type="region of interest" description="Disordered" evidence="8">
    <location>
        <begin position="1"/>
        <end position="33"/>
    </location>
</feature>
<dbReference type="InterPro" id="IPR051962">
    <property type="entry name" value="Cuticlin"/>
</dbReference>
<dbReference type="PROSITE" id="PS51034">
    <property type="entry name" value="ZP_2"/>
    <property type="match status" value="1"/>
</dbReference>
<evidence type="ECO:0000256" key="5">
    <source>
        <dbReference type="ARBA" id="ARBA00022729"/>
    </source>
</evidence>
<keyword evidence="5" id="KW-0732">Signal</keyword>
<dbReference type="InterPro" id="IPR057475">
    <property type="entry name" value="CUT_C"/>
</dbReference>
<dbReference type="Gene3D" id="2.60.40.4100">
    <property type="entry name" value="Zona pellucida, ZP-C domain"/>
    <property type="match status" value="1"/>
</dbReference>
<keyword evidence="7 9" id="KW-0472">Membrane</keyword>
<evidence type="ECO:0000256" key="3">
    <source>
        <dbReference type="ARBA" id="ARBA00022475"/>
    </source>
</evidence>
<dbReference type="SMART" id="SM00241">
    <property type="entry name" value="ZP"/>
    <property type="match status" value="1"/>
</dbReference>
<keyword evidence="3" id="KW-1003">Cell membrane</keyword>
<evidence type="ECO:0000256" key="1">
    <source>
        <dbReference type="ARBA" id="ARBA00004251"/>
    </source>
</evidence>
<dbReference type="PANTHER" id="PTHR22907:SF54">
    <property type="entry name" value="GH04558P"/>
    <property type="match status" value="1"/>
</dbReference>
<dbReference type="AlphaFoldDB" id="A0A0N4Y2T5"/>
<feature type="transmembrane region" description="Helical" evidence="9">
    <location>
        <begin position="313"/>
        <end position="337"/>
    </location>
</feature>
<comment type="subcellular location">
    <subcellularLocation>
        <location evidence="1">Cell membrane</location>
        <topology evidence="1">Single-pass type I membrane protein</topology>
    </subcellularLocation>
</comment>
<reference evidence="11 12" key="2">
    <citation type="submission" date="2018-11" db="EMBL/GenBank/DDBJ databases">
        <authorList>
            <consortium name="Pathogen Informatics"/>
        </authorList>
    </citation>
    <scope>NUCLEOTIDE SEQUENCE [LARGE SCALE GENOMIC DNA]</scope>
</reference>
<dbReference type="Pfam" id="PF25301">
    <property type="entry name" value="CUT_C"/>
    <property type="match status" value="1"/>
</dbReference>
<dbReference type="Pfam" id="PF25057">
    <property type="entry name" value="CUT_N"/>
    <property type="match status" value="1"/>
</dbReference>
<name>A0A0N4Y2T5_NIPBR</name>
<evidence type="ECO:0000313" key="12">
    <source>
        <dbReference type="Proteomes" id="UP000271162"/>
    </source>
</evidence>
<dbReference type="InterPro" id="IPR042235">
    <property type="entry name" value="ZP-C_dom"/>
</dbReference>
<organism evidence="13">
    <name type="scientific">Nippostrongylus brasiliensis</name>
    <name type="common">Rat hookworm</name>
    <dbReference type="NCBI Taxonomy" id="27835"/>
    <lineage>
        <taxon>Eukaryota</taxon>
        <taxon>Metazoa</taxon>
        <taxon>Ecdysozoa</taxon>
        <taxon>Nematoda</taxon>
        <taxon>Chromadorea</taxon>
        <taxon>Rhabditida</taxon>
        <taxon>Rhabditina</taxon>
        <taxon>Rhabditomorpha</taxon>
        <taxon>Strongyloidea</taxon>
        <taxon>Heligmosomidae</taxon>
        <taxon>Nippostrongylus</taxon>
    </lineage>
</organism>
<dbReference type="EMBL" id="UYSL01020246">
    <property type="protein sequence ID" value="VDL73644.1"/>
    <property type="molecule type" value="Genomic_DNA"/>
</dbReference>
<gene>
    <name evidence="11" type="ORF">NBR_LOCUS10055</name>
</gene>
<dbReference type="InterPro" id="IPR056953">
    <property type="entry name" value="CUT_N"/>
</dbReference>
<evidence type="ECO:0000256" key="2">
    <source>
        <dbReference type="ARBA" id="ARBA00022460"/>
    </source>
</evidence>
<evidence type="ECO:0000313" key="13">
    <source>
        <dbReference type="WBParaSite" id="NBR_0001005401-mRNA-1"/>
    </source>
</evidence>
<feature type="domain" description="ZP" evidence="10">
    <location>
        <begin position="1"/>
        <end position="250"/>
    </location>
</feature>
<dbReference type="GO" id="GO:0005886">
    <property type="term" value="C:plasma membrane"/>
    <property type="evidence" value="ECO:0007669"/>
    <property type="project" value="UniProtKB-SubCell"/>
</dbReference>
<dbReference type="PANTHER" id="PTHR22907">
    <property type="entry name" value="GH04558P"/>
    <property type="match status" value="1"/>
</dbReference>
<keyword evidence="2" id="KW-0193">Cuticle</keyword>
<dbReference type="WBParaSite" id="NBR_0001005401-mRNA-1">
    <property type="protein sequence ID" value="NBR_0001005401-mRNA-1"/>
    <property type="gene ID" value="NBR_0001005401"/>
</dbReference>
<evidence type="ECO:0000256" key="6">
    <source>
        <dbReference type="ARBA" id="ARBA00022989"/>
    </source>
</evidence>
<keyword evidence="4 9" id="KW-0812">Transmembrane</keyword>
<protein>
    <submittedName>
        <fullName evidence="13">ZP domain-containing protein</fullName>
    </submittedName>
</protein>
<keyword evidence="6 9" id="KW-1133">Transmembrane helix</keyword>
<sequence length="341" mass="36937">MGEEQKSGDPSGLKIYPKAKANHPEDVSDPAYPGPQGFTLANCPVKCEPCTCPNQNVEALERRRRETNTVELSVPLGACNTKRDRKASPPTLVVSFVAVVSFHDSFITKLDRAYHIHNITAAEISGTASPPVCGYNISDVNGDSIQNVRVGDPVRHVWSCSSSAPDLYAILVHSCYVEDGAGQRFPVIDENGCSLDQYILNTPRYDQHGLSATVDAFMMKFPDRSSVDFQCAIQICSKLDTNCTAITPPDCSMSNSPVRRRRAADTAVFDSMTIHANSLNVLDVDLAQEIPRPTSSLPITWLPSELCLSVAGFGILVSASTFLATVTIGILTASVFVRARK</sequence>
<proteinExistence type="predicted"/>
<evidence type="ECO:0000256" key="9">
    <source>
        <dbReference type="SAM" id="Phobius"/>
    </source>
</evidence>
<dbReference type="STRING" id="27835.A0A0N4Y2T5"/>
<evidence type="ECO:0000256" key="7">
    <source>
        <dbReference type="ARBA" id="ARBA00023136"/>
    </source>
</evidence>
<keyword evidence="12" id="KW-1185">Reference proteome</keyword>
<evidence type="ECO:0000259" key="10">
    <source>
        <dbReference type="PROSITE" id="PS51034"/>
    </source>
</evidence>
<dbReference type="GO" id="GO:0042302">
    <property type="term" value="F:structural constituent of cuticle"/>
    <property type="evidence" value="ECO:0007669"/>
    <property type="project" value="UniProtKB-KW"/>
</dbReference>
<reference evidence="13" key="1">
    <citation type="submission" date="2017-02" db="UniProtKB">
        <authorList>
            <consortium name="WormBaseParasite"/>
        </authorList>
    </citation>
    <scope>IDENTIFICATION</scope>
</reference>